<sequence>METCKFDEFPQIEEETLIPGISSSGVLDLDKKDPPEVDSPNFSVERTLIEEHKDSQMNDFQDFSGDFMVCDSSSRLVPSGFSRSCCTEDIVTFVNAGCEDSTQAESGVEFSADDKYQGGDFLRTNECIIEGGDYPFVYQSARFGNFSYQFNNLPPGNYFVDLHFAEIMYTYGPKGIRVFNVVIQDDKVLSDFDIFAVVGANKPLRLVDCRVPVKEDGMILIRFEGVHGCPVVSGICIRKAPEMEDFQVTNEALRCQNCAAEIEVPLAQEKGMRLKSTAKYEKKIEELSQQCQRKTDECYQAWMSLTAANEQLEKVRMELDNRLFQSYSLDQTVEKQAENLKAVSSKYEHDKKVWMTAISGLEEKIKNMKEEHAQLAHNAHECADSIPDLSNMVLAVQMLVAQCEEFKQKYVEEQRKRKKLFNEVQEAKGNIRVFCRCRPLSKKEQSIGYATVVDFDGAKDGELAILNGGSNKKIFKFDRVYTPKDDQVDVFVDASPMATSVLDGYNVCIFAYGQTGTGKTFTMEGPEQNRGVNYRTLEKLFQIAQERSDTFTYDLSVSVLEVYNEQIRDLLDTSPTSKKLEIKQASEGLHHVPGVVEAKVENTKQVWEVLRAGSNARAVGSNNVNEHSSRSHCMLSIMVKSKNLMNGECTKSKLWLVDLAGSERLAKTDVQGERLKEAQNINRSLSALGDVISALANKSSHIPYRNSKLTHLLQDSLGGDSKTLMFVQISPSEHDLGETLSSLNFASRVRGVELAPPRRQIDTSELQKTKMLLDKARQESKSKEESIRKLEDSLQNIENKARSKDQTYKNQQEKIRDLEEQLGLKAASHSQSEKQLQQLQDRLKGREEACSSLQFKVKELEDKFREQQQNDSAAIQQVRNLEKKLKEQLQESEIHCLALQQKIKELELKIEQESNKESTSLHEKIKELEQKLKDQERQLELRILQPLDFVEVAGASPIVERPPLRDETMSEVDPFILRSSNSSNRMSHGSTLSRRSEVPIDMRRKRGFRSGEAENQMPAPVPFHDKKIRKSDPPRPFSRVTKTTTRPVGAPAPPQRPVPHSRVTREKETKEKITKKRIWS</sequence>
<reference evidence="11" key="1">
    <citation type="journal article" date="2021" name="Nat. Commun.">
        <title>Genomic analyses provide insights into spinach domestication and the genetic basis of agronomic traits.</title>
        <authorList>
            <person name="Cai X."/>
            <person name="Sun X."/>
            <person name="Xu C."/>
            <person name="Sun H."/>
            <person name="Wang X."/>
            <person name="Ge C."/>
            <person name="Zhang Z."/>
            <person name="Wang Q."/>
            <person name="Fei Z."/>
            <person name="Jiao C."/>
            <person name="Wang Q."/>
        </authorList>
    </citation>
    <scope>NUCLEOTIDE SEQUENCE [LARGE SCALE GENOMIC DNA]</scope>
    <source>
        <strain evidence="11">cv. Varoflay</strain>
    </source>
</reference>
<feature type="coiled-coil region" evidence="8">
    <location>
        <begin position="351"/>
        <end position="430"/>
    </location>
</feature>
<evidence type="ECO:0000259" key="10">
    <source>
        <dbReference type="PROSITE" id="PS50067"/>
    </source>
</evidence>
<evidence type="ECO:0000256" key="2">
    <source>
        <dbReference type="ARBA" id="ARBA00022701"/>
    </source>
</evidence>
<proteinExistence type="inferred from homology"/>
<dbReference type="KEGG" id="soe:110792588"/>
<dbReference type="InterPro" id="IPR001752">
    <property type="entry name" value="Kinesin_motor_dom"/>
</dbReference>
<dbReference type="Pfam" id="PF11721">
    <property type="entry name" value="Malectin"/>
    <property type="match status" value="1"/>
</dbReference>
<evidence type="ECO:0000256" key="1">
    <source>
        <dbReference type="ARBA" id="ARBA00010899"/>
    </source>
</evidence>
<comment type="similarity">
    <text evidence="1">Belongs to the TRAFAC class myosin-kinesin ATPase superfamily. Kinesin family. KIN-14 subfamily.</text>
</comment>
<dbReference type="PROSITE" id="PS50067">
    <property type="entry name" value="KINESIN_MOTOR_2"/>
    <property type="match status" value="1"/>
</dbReference>
<dbReference type="AlphaFoldDB" id="A0A9R0IPE1"/>
<evidence type="ECO:0000256" key="4">
    <source>
        <dbReference type="ARBA" id="ARBA00022840"/>
    </source>
</evidence>
<dbReference type="GeneID" id="110792588"/>
<dbReference type="PRINTS" id="PR00380">
    <property type="entry name" value="KINESINHEAVY"/>
</dbReference>
<keyword evidence="11" id="KW-1185">Reference proteome</keyword>
<dbReference type="InterPro" id="IPR019821">
    <property type="entry name" value="Kinesin_motor_CS"/>
</dbReference>
<dbReference type="GO" id="GO:0003777">
    <property type="term" value="F:microtubule motor activity"/>
    <property type="evidence" value="ECO:0007669"/>
    <property type="project" value="InterPro"/>
</dbReference>
<dbReference type="Gene3D" id="3.40.850.10">
    <property type="entry name" value="Kinesin motor domain"/>
    <property type="match status" value="1"/>
</dbReference>
<evidence type="ECO:0000256" key="6">
    <source>
        <dbReference type="ARBA" id="ARBA00023175"/>
    </source>
</evidence>
<feature type="region of interest" description="Disordered" evidence="9">
    <location>
        <begin position="979"/>
        <end position="1080"/>
    </location>
</feature>
<evidence type="ECO:0000256" key="8">
    <source>
        <dbReference type="SAM" id="Coils"/>
    </source>
</evidence>
<dbReference type="InterPro" id="IPR021720">
    <property type="entry name" value="Malectin_dom"/>
</dbReference>
<keyword evidence="2" id="KW-0493">Microtubule</keyword>
<dbReference type="SUPFAM" id="SSF52540">
    <property type="entry name" value="P-loop containing nucleoside triphosphate hydrolases"/>
    <property type="match status" value="1"/>
</dbReference>
<dbReference type="PROSITE" id="PS00411">
    <property type="entry name" value="KINESIN_MOTOR_1"/>
    <property type="match status" value="1"/>
</dbReference>
<feature type="compositionally biased region" description="Basic and acidic residues" evidence="9">
    <location>
        <begin position="1063"/>
        <end position="1072"/>
    </location>
</feature>
<dbReference type="GO" id="GO:0008017">
    <property type="term" value="F:microtubule binding"/>
    <property type="evidence" value="ECO:0000318"/>
    <property type="project" value="GO_Central"/>
</dbReference>
<dbReference type="FunFam" id="3.40.850.10:FF:000057">
    <property type="entry name" value="kinesin-like protein KIN-14R"/>
    <property type="match status" value="1"/>
</dbReference>
<protein>
    <submittedName>
        <fullName evidence="12">Kinesin-like protein KIN-14R isoform X1</fullName>
    </submittedName>
</protein>
<evidence type="ECO:0000313" key="11">
    <source>
        <dbReference type="Proteomes" id="UP000813463"/>
    </source>
</evidence>
<keyword evidence="4 7" id="KW-0067">ATP-binding</keyword>
<keyword evidence="6 7" id="KW-0505">Motor protein</keyword>
<dbReference type="GO" id="GO:0005874">
    <property type="term" value="C:microtubule"/>
    <property type="evidence" value="ECO:0007669"/>
    <property type="project" value="UniProtKB-KW"/>
</dbReference>
<dbReference type="GO" id="GO:0007018">
    <property type="term" value="P:microtubule-based movement"/>
    <property type="evidence" value="ECO:0007669"/>
    <property type="project" value="InterPro"/>
</dbReference>
<dbReference type="InterPro" id="IPR027640">
    <property type="entry name" value="Kinesin-like_fam"/>
</dbReference>
<dbReference type="PANTHER" id="PTHR47972:SF18">
    <property type="entry name" value="KINESIN-LIKE PROTEIN KIN-14R"/>
    <property type="match status" value="1"/>
</dbReference>
<dbReference type="InterPro" id="IPR036961">
    <property type="entry name" value="Kinesin_motor_dom_sf"/>
</dbReference>
<feature type="binding site" evidence="7">
    <location>
        <begin position="513"/>
        <end position="520"/>
    </location>
    <ligand>
        <name>ATP</name>
        <dbReference type="ChEBI" id="CHEBI:30616"/>
    </ligand>
</feature>
<evidence type="ECO:0000256" key="3">
    <source>
        <dbReference type="ARBA" id="ARBA00022741"/>
    </source>
</evidence>
<evidence type="ECO:0000256" key="5">
    <source>
        <dbReference type="ARBA" id="ARBA00023054"/>
    </source>
</evidence>
<dbReference type="OrthoDB" id="3176171at2759"/>
<name>A0A9R0IPE1_SPIOL</name>
<gene>
    <name evidence="12" type="primary">LOC110792588</name>
</gene>
<evidence type="ECO:0000256" key="9">
    <source>
        <dbReference type="SAM" id="MobiDB-lite"/>
    </source>
</evidence>
<keyword evidence="5 8" id="KW-0175">Coiled coil</keyword>
<accession>A0A9R0IPE1</accession>
<dbReference type="Gene3D" id="2.60.120.430">
    <property type="entry name" value="Galactose-binding lectin"/>
    <property type="match status" value="1"/>
</dbReference>
<dbReference type="CDD" id="cd01366">
    <property type="entry name" value="KISc_C_terminal"/>
    <property type="match status" value="1"/>
</dbReference>
<dbReference type="SMART" id="SM00129">
    <property type="entry name" value="KISc"/>
    <property type="match status" value="1"/>
</dbReference>
<dbReference type="Proteomes" id="UP000813463">
    <property type="component" value="Chromosome 3"/>
</dbReference>
<dbReference type="GO" id="GO:0015630">
    <property type="term" value="C:microtubule cytoskeleton"/>
    <property type="evidence" value="ECO:0000318"/>
    <property type="project" value="GO_Central"/>
</dbReference>
<dbReference type="Pfam" id="PF00225">
    <property type="entry name" value="Kinesin"/>
    <property type="match status" value="1"/>
</dbReference>
<dbReference type="InterPro" id="IPR027417">
    <property type="entry name" value="P-loop_NTPase"/>
</dbReference>
<feature type="domain" description="Kinesin motor" evidence="10">
    <location>
        <begin position="430"/>
        <end position="752"/>
    </location>
</feature>
<keyword evidence="3 7" id="KW-0547">Nucleotide-binding</keyword>
<dbReference type="GO" id="GO:0005524">
    <property type="term" value="F:ATP binding"/>
    <property type="evidence" value="ECO:0007669"/>
    <property type="project" value="UniProtKB-UniRule"/>
</dbReference>
<reference evidence="12" key="2">
    <citation type="submission" date="2025-08" db="UniProtKB">
        <authorList>
            <consortium name="RefSeq"/>
        </authorList>
    </citation>
    <scope>IDENTIFICATION</scope>
    <source>
        <tissue evidence="12">Leaf</tissue>
    </source>
</reference>
<dbReference type="RefSeq" id="XP_021853107.1">
    <property type="nucleotide sequence ID" value="XM_021997415.2"/>
</dbReference>
<dbReference type="GO" id="GO:0007017">
    <property type="term" value="P:microtubule-based process"/>
    <property type="evidence" value="ECO:0000318"/>
    <property type="project" value="GO_Central"/>
</dbReference>
<evidence type="ECO:0000313" key="12">
    <source>
        <dbReference type="RefSeq" id="XP_021853107.1"/>
    </source>
</evidence>
<evidence type="ECO:0000256" key="7">
    <source>
        <dbReference type="PROSITE-ProRule" id="PRU00283"/>
    </source>
</evidence>
<organism evidence="11 12">
    <name type="scientific">Spinacia oleracea</name>
    <name type="common">Spinach</name>
    <dbReference type="NCBI Taxonomy" id="3562"/>
    <lineage>
        <taxon>Eukaryota</taxon>
        <taxon>Viridiplantae</taxon>
        <taxon>Streptophyta</taxon>
        <taxon>Embryophyta</taxon>
        <taxon>Tracheophyta</taxon>
        <taxon>Spermatophyta</taxon>
        <taxon>Magnoliopsida</taxon>
        <taxon>eudicotyledons</taxon>
        <taxon>Gunneridae</taxon>
        <taxon>Pentapetalae</taxon>
        <taxon>Caryophyllales</taxon>
        <taxon>Chenopodiaceae</taxon>
        <taxon>Chenopodioideae</taxon>
        <taxon>Anserineae</taxon>
        <taxon>Spinacia</taxon>
    </lineage>
</organism>
<dbReference type="PANTHER" id="PTHR47972">
    <property type="entry name" value="KINESIN-LIKE PROTEIN KLP-3"/>
    <property type="match status" value="1"/>
</dbReference>
<feature type="coiled-coil region" evidence="8">
    <location>
        <begin position="766"/>
        <end position="945"/>
    </location>
</feature>